<feature type="region of interest" description="Disordered" evidence="1">
    <location>
        <begin position="122"/>
        <end position="141"/>
    </location>
</feature>
<feature type="region of interest" description="Disordered" evidence="1">
    <location>
        <begin position="76"/>
        <end position="109"/>
    </location>
</feature>
<feature type="compositionally biased region" description="Polar residues" evidence="1">
    <location>
        <begin position="97"/>
        <end position="109"/>
    </location>
</feature>
<comment type="caution">
    <text evidence="2">The sequence shown here is derived from an EMBL/GenBank/DDBJ whole genome shotgun (WGS) entry which is preliminary data.</text>
</comment>
<sequence length="141" mass="15666">MNVLKGSLFKIRSPHSTVGSDCEGTGEPASLASSALAFLLRRWEPVSWDQEVGFREQRFNKGAKQIREFFCCKEPRQGAPRQRWKEESGNRPPCPSSPASQMGQLLSTAVPQHTEISHLQQQGGNIPRMGHGYSGHRNHGV</sequence>
<evidence type="ECO:0000313" key="3">
    <source>
        <dbReference type="Proteomes" id="UP001266305"/>
    </source>
</evidence>
<reference evidence="2 3" key="1">
    <citation type="submission" date="2023-05" db="EMBL/GenBank/DDBJ databases">
        <title>B98-5 Cell Line De Novo Hybrid Assembly: An Optical Mapping Approach.</title>
        <authorList>
            <person name="Kananen K."/>
            <person name="Auerbach J.A."/>
            <person name="Kautto E."/>
            <person name="Blachly J.S."/>
        </authorList>
    </citation>
    <scope>NUCLEOTIDE SEQUENCE [LARGE SCALE GENOMIC DNA]</scope>
    <source>
        <strain evidence="2">B95-8</strain>
        <tissue evidence="2">Cell line</tissue>
    </source>
</reference>
<accession>A0ABQ9VRY5</accession>
<proteinExistence type="predicted"/>
<gene>
    <name evidence="2" type="ORF">P7K49_011890</name>
</gene>
<protein>
    <submittedName>
        <fullName evidence="2">Uncharacterized protein</fullName>
    </submittedName>
</protein>
<organism evidence="2 3">
    <name type="scientific">Saguinus oedipus</name>
    <name type="common">Cotton-top tamarin</name>
    <name type="synonym">Oedipomidas oedipus</name>
    <dbReference type="NCBI Taxonomy" id="9490"/>
    <lineage>
        <taxon>Eukaryota</taxon>
        <taxon>Metazoa</taxon>
        <taxon>Chordata</taxon>
        <taxon>Craniata</taxon>
        <taxon>Vertebrata</taxon>
        <taxon>Euteleostomi</taxon>
        <taxon>Mammalia</taxon>
        <taxon>Eutheria</taxon>
        <taxon>Euarchontoglires</taxon>
        <taxon>Primates</taxon>
        <taxon>Haplorrhini</taxon>
        <taxon>Platyrrhini</taxon>
        <taxon>Cebidae</taxon>
        <taxon>Callitrichinae</taxon>
        <taxon>Saguinus</taxon>
    </lineage>
</organism>
<dbReference type="Proteomes" id="UP001266305">
    <property type="component" value="Unassembled WGS sequence"/>
</dbReference>
<keyword evidence="3" id="KW-1185">Reference proteome</keyword>
<dbReference type="EMBL" id="JASSZA010000005">
    <property type="protein sequence ID" value="KAK2112143.1"/>
    <property type="molecule type" value="Genomic_DNA"/>
</dbReference>
<evidence type="ECO:0000256" key="1">
    <source>
        <dbReference type="SAM" id="MobiDB-lite"/>
    </source>
</evidence>
<name>A0ABQ9VRY5_SAGOE</name>
<evidence type="ECO:0000313" key="2">
    <source>
        <dbReference type="EMBL" id="KAK2112143.1"/>
    </source>
</evidence>